<dbReference type="InterPro" id="IPR052517">
    <property type="entry name" value="GlcG_carb_metab_protein"/>
</dbReference>
<dbReference type="SUPFAM" id="SSF143744">
    <property type="entry name" value="GlcG-like"/>
    <property type="match status" value="1"/>
</dbReference>
<dbReference type="InterPro" id="IPR005624">
    <property type="entry name" value="PduO/GlcC-like"/>
</dbReference>
<organism evidence="1 2">
    <name type="scientific">SAR86 cluster bacterium</name>
    <dbReference type="NCBI Taxonomy" id="2030880"/>
    <lineage>
        <taxon>Bacteria</taxon>
        <taxon>Pseudomonadati</taxon>
        <taxon>Pseudomonadota</taxon>
        <taxon>Gammaproteobacteria</taxon>
        <taxon>SAR86 cluster</taxon>
    </lineage>
</organism>
<dbReference type="Pfam" id="PF03928">
    <property type="entry name" value="HbpS-like"/>
    <property type="match status" value="1"/>
</dbReference>
<name>A0A937HWD4_9GAMM</name>
<evidence type="ECO:0000313" key="2">
    <source>
        <dbReference type="Proteomes" id="UP000744438"/>
    </source>
</evidence>
<dbReference type="PANTHER" id="PTHR34309">
    <property type="entry name" value="SLR1406 PROTEIN"/>
    <property type="match status" value="1"/>
</dbReference>
<reference evidence="1" key="1">
    <citation type="submission" date="2020-10" db="EMBL/GenBank/DDBJ databases">
        <title>Microbiome of the Black Sea water column analyzed by genome centric metagenomics.</title>
        <authorList>
            <person name="Cabello-Yeves P.J."/>
            <person name="Callieri C."/>
            <person name="Picazo A."/>
            <person name="Mehrshad M."/>
            <person name="Haro-Moreno J.M."/>
            <person name="Roda-Garcia J."/>
            <person name="Dzembekova N."/>
            <person name="Slabakova V."/>
            <person name="Slabakova N."/>
            <person name="Moncheva S."/>
            <person name="Rodriguez-Valera F."/>
        </authorList>
    </citation>
    <scope>NUCLEOTIDE SEQUENCE</scope>
    <source>
        <strain evidence="1">BS307-5m-G49</strain>
    </source>
</reference>
<dbReference type="PANTHER" id="PTHR34309:SF10">
    <property type="entry name" value="SLR1406 PROTEIN"/>
    <property type="match status" value="1"/>
</dbReference>
<dbReference type="Gene3D" id="3.30.450.150">
    <property type="entry name" value="Haem-degrading domain"/>
    <property type="match status" value="1"/>
</dbReference>
<sequence>MITLKDAQKILEGCLKKAREENMKPITIAVLDTRGVLISSATEDNSALIRPDIAFAKAWGCIGIGFSSRAIRDLYGAQPEQTHFFNAARAISGNKIAPSPGGIMIKKGNDVIGSVGVSGDLPDRDEICAIAGVEAAGLTYQI</sequence>
<gene>
    <name evidence="1" type="ORF">ISQ63_02795</name>
</gene>
<dbReference type="AlphaFoldDB" id="A0A937HWD4"/>
<proteinExistence type="predicted"/>
<dbReference type="InterPro" id="IPR038084">
    <property type="entry name" value="PduO/GlcC-like_sf"/>
</dbReference>
<accession>A0A937HWD4</accession>
<evidence type="ECO:0000313" key="1">
    <source>
        <dbReference type="EMBL" id="MBL6811795.1"/>
    </source>
</evidence>
<dbReference type="EMBL" id="JADHQC010000012">
    <property type="protein sequence ID" value="MBL6811795.1"/>
    <property type="molecule type" value="Genomic_DNA"/>
</dbReference>
<dbReference type="Proteomes" id="UP000744438">
    <property type="component" value="Unassembled WGS sequence"/>
</dbReference>
<protein>
    <submittedName>
        <fullName evidence="1">Heme-binding protein</fullName>
    </submittedName>
</protein>
<comment type="caution">
    <text evidence="1">The sequence shown here is derived from an EMBL/GenBank/DDBJ whole genome shotgun (WGS) entry which is preliminary data.</text>
</comment>